<dbReference type="Ensembl" id="ENSSFAT00005005443.1">
    <property type="protein sequence ID" value="ENSSFAP00005005143.1"/>
    <property type="gene ID" value="ENSSFAG00005003278.1"/>
</dbReference>
<reference evidence="4" key="3">
    <citation type="submission" date="2025-09" db="UniProtKB">
        <authorList>
            <consortium name="Ensembl"/>
        </authorList>
    </citation>
    <scope>IDENTIFICATION</scope>
</reference>
<protein>
    <submittedName>
        <fullName evidence="4">Si:zfos-223e1.2</fullName>
    </submittedName>
</protein>
<reference evidence="4" key="2">
    <citation type="submission" date="2025-08" db="UniProtKB">
        <authorList>
            <consortium name="Ensembl"/>
        </authorList>
    </citation>
    <scope>IDENTIFICATION</scope>
</reference>
<dbReference type="Pfam" id="PF07992">
    <property type="entry name" value="Pyr_redox_2"/>
    <property type="match status" value="1"/>
</dbReference>
<organism evidence="4 5">
    <name type="scientific">Salarias fasciatus</name>
    <name type="common">Jewelled blenny</name>
    <name type="synonym">Blennius fasciatus</name>
    <dbReference type="NCBI Taxonomy" id="181472"/>
    <lineage>
        <taxon>Eukaryota</taxon>
        <taxon>Metazoa</taxon>
        <taxon>Chordata</taxon>
        <taxon>Craniata</taxon>
        <taxon>Vertebrata</taxon>
        <taxon>Euteleostomi</taxon>
        <taxon>Actinopterygii</taxon>
        <taxon>Neopterygii</taxon>
        <taxon>Teleostei</taxon>
        <taxon>Neoteleostei</taxon>
        <taxon>Acanthomorphata</taxon>
        <taxon>Ovalentaria</taxon>
        <taxon>Blenniimorphae</taxon>
        <taxon>Blenniiformes</taxon>
        <taxon>Blennioidei</taxon>
        <taxon>Blenniidae</taxon>
        <taxon>Salariinae</taxon>
        <taxon>Salarias</taxon>
    </lineage>
</organism>
<dbReference type="GO" id="GO:0016491">
    <property type="term" value="F:oxidoreductase activity"/>
    <property type="evidence" value="ECO:0007669"/>
    <property type="project" value="InterPro"/>
</dbReference>
<reference evidence="4" key="1">
    <citation type="submission" date="2019-06" db="EMBL/GenBank/DDBJ databases">
        <authorList>
            <consortium name="Wellcome Sanger Institute Data Sharing"/>
        </authorList>
    </citation>
    <scope>NUCLEOTIDE SEQUENCE [LARGE SCALE GENOMIC DNA]</scope>
</reference>
<dbReference type="PANTHER" id="PTHR21178">
    <property type="entry name" value="CILIA- AND FLAGELLA-ASSOCIATED PROTEIN 61"/>
    <property type="match status" value="1"/>
</dbReference>
<dbReference type="Gene3D" id="3.50.50.60">
    <property type="entry name" value="FAD/NAD(P)-binding domain"/>
    <property type="match status" value="2"/>
</dbReference>
<dbReference type="InterPro" id="IPR038884">
    <property type="entry name" value="CFAP61"/>
</dbReference>
<feature type="compositionally biased region" description="Polar residues" evidence="1">
    <location>
        <begin position="123"/>
        <end position="132"/>
    </location>
</feature>
<keyword evidence="5" id="KW-1185">Reference proteome</keyword>
<evidence type="ECO:0000256" key="1">
    <source>
        <dbReference type="SAM" id="MobiDB-lite"/>
    </source>
</evidence>
<dbReference type="InterPro" id="IPR023753">
    <property type="entry name" value="FAD/NAD-binding_dom"/>
</dbReference>
<name>A0A672FFH0_SALFA</name>
<dbReference type="OMA" id="FNDEDHA"/>
<dbReference type="InterPro" id="IPR036188">
    <property type="entry name" value="FAD/NAD-bd_sf"/>
</dbReference>
<evidence type="ECO:0000259" key="3">
    <source>
        <dbReference type="Pfam" id="PF23150"/>
    </source>
</evidence>
<dbReference type="SUPFAM" id="SSF51905">
    <property type="entry name" value="FAD/NAD(P)-binding domain"/>
    <property type="match status" value="1"/>
</dbReference>
<dbReference type="AlphaFoldDB" id="A0A672FFH0"/>
<dbReference type="Proteomes" id="UP000472267">
    <property type="component" value="Chromosome 15"/>
</dbReference>
<proteinExistence type="predicted"/>
<feature type="domain" description="CFAP61 dimerisation" evidence="3">
    <location>
        <begin position="370"/>
        <end position="471"/>
    </location>
</feature>
<feature type="domain" description="FAD/NAD(P)-binding" evidence="2">
    <location>
        <begin position="6"/>
        <end position="323"/>
    </location>
</feature>
<accession>A0A672FFH0</accession>
<dbReference type="Pfam" id="PF23150">
    <property type="entry name" value="CFAP61_dimer"/>
    <property type="match status" value="1"/>
</dbReference>
<evidence type="ECO:0000313" key="5">
    <source>
        <dbReference type="Proteomes" id="UP000472267"/>
    </source>
</evidence>
<dbReference type="PANTHER" id="PTHR21178:SF8">
    <property type="entry name" value="CILIA- AND FLAGELLA-ASSOCIATED PROTEIN 61"/>
    <property type="match status" value="1"/>
</dbReference>
<dbReference type="InParanoid" id="A0A672FFH0"/>
<feature type="region of interest" description="Disordered" evidence="1">
    <location>
        <begin position="122"/>
        <end position="141"/>
    </location>
</feature>
<dbReference type="InterPro" id="IPR056299">
    <property type="entry name" value="CFAP61_dimer"/>
</dbReference>
<sequence>SVNASIVVVGASDTGLSFLEALCFCPHLRFNSLTLVSTHGFPGDCRHEDAGFLSTSHAYSSRDLALMPVRLHARVVTGKVVAIRRKSRYVLVSGGEKVPYDHLILCTGLQYRAPCPTGVDLSQPITNSQPPASATRGRHPAPAPSNLFTLNHLHDCVAARRWLSANFVELEENAIVYGRSVDVYTAVETLLSLGVRGSRVHLVLPPPEPGASCLADSAVDGAVTASLEGAGVHVHVNCVLAQMNDGRTSDRVASASFTTDAEPLHLRCGVFLNFSNRGVDYDIFRSISGSFLVFDGRLVIDSAFHTNDSAVYGAGPLTKFSRRYYSEEWSHANFNSKEVGQELAASLLPLFDPTLEPPAELPPGTDRLVPKYRQATVQGGKLPGGFNYLHVTKPVETSLTSRPDGGIVTGRVEAGNYFRLELDEHGMVETLTCFSLKPIPVSNYLSLYGKHQALLGQLLRRYQQGQIQDLYR</sequence>
<evidence type="ECO:0000259" key="2">
    <source>
        <dbReference type="Pfam" id="PF07992"/>
    </source>
</evidence>
<evidence type="ECO:0000313" key="4">
    <source>
        <dbReference type="Ensembl" id="ENSSFAP00005005143.1"/>
    </source>
</evidence>